<protein>
    <submittedName>
        <fullName evidence="2">Uncharacterized protein</fullName>
    </submittedName>
</protein>
<dbReference type="Proteomes" id="UP001165341">
    <property type="component" value="Unassembled WGS sequence"/>
</dbReference>
<organism evidence="2 3">
    <name type="scientific">Cryobacterium zhongshanensis</name>
    <dbReference type="NCBI Taxonomy" id="2928153"/>
    <lineage>
        <taxon>Bacteria</taxon>
        <taxon>Bacillati</taxon>
        <taxon>Actinomycetota</taxon>
        <taxon>Actinomycetes</taxon>
        <taxon>Micrococcales</taxon>
        <taxon>Microbacteriaceae</taxon>
        <taxon>Cryobacterium</taxon>
    </lineage>
</organism>
<feature type="region of interest" description="Disordered" evidence="1">
    <location>
        <begin position="1"/>
        <end position="47"/>
    </location>
</feature>
<keyword evidence="3" id="KW-1185">Reference proteome</keyword>
<feature type="compositionally biased region" description="Basic and acidic residues" evidence="1">
    <location>
        <begin position="23"/>
        <end position="47"/>
    </location>
</feature>
<accession>A0AA41UHD3</accession>
<feature type="compositionally biased region" description="Basic and acidic residues" evidence="1">
    <location>
        <begin position="139"/>
        <end position="179"/>
    </location>
</feature>
<evidence type="ECO:0000313" key="3">
    <source>
        <dbReference type="Proteomes" id="UP001165341"/>
    </source>
</evidence>
<evidence type="ECO:0000256" key="1">
    <source>
        <dbReference type="SAM" id="MobiDB-lite"/>
    </source>
</evidence>
<sequence>MNVPSAENASPLKKLADQPRANNDSKDEASQQAHLDRQAEKRRRWVEANRDRLRDLNRRWRAEHLERAREINRDSMRRATLRKKRESEVRARGRERAKRWREEHPEQVREYQRRWVEENRGKVREYYNRYYAKHRDEVNARAAARRDADPERTKQARKQWAERNKERLAESQRSRRADPETYQAELAANAAARRLKRTLSRAGLPPKQVHPVTAAERRANEREADAYFGDHALPEHLRQFTVFAESLTEHMLKNGARMREFAGAYLATRARMGLASVPVDNIVYARAVELVTERLRRVDLLTSRDVAAAVRSTKAVVRREERQQQFDRLVKTVVAHVHRNSARLGSNAEMENRAGAQRGRPPVPLESLVVRLAMQEVIERVPTNRLTIEDARNAARAAKLHMVMSFEPHVGTAEYRIQRRPYG</sequence>
<comment type="caution">
    <text evidence="2">The sequence shown here is derived from an EMBL/GenBank/DDBJ whole genome shotgun (WGS) entry which is preliminary data.</text>
</comment>
<gene>
    <name evidence="2" type="ORF">MQH31_20375</name>
</gene>
<evidence type="ECO:0000313" key="2">
    <source>
        <dbReference type="EMBL" id="MCI4660172.1"/>
    </source>
</evidence>
<dbReference type="EMBL" id="JALGAR010000011">
    <property type="protein sequence ID" value="MCI4660172.1"/>
    <property type="molecule type" value="Genomic_DNA"/>
</dbReference>
<dbReference type="AlphaFoldDB" id="A0AA41UHD3"/>
<feature type="region of interest" description="Disordered" evidence="1">
    <location>
        <begin position="139"/>
        <end position="181"/>
    </location>
</feature>
<name>A0AA41UHD3_9MICO</name>
<reference evidence="2" key="1">
    <citation type="submission" date="2022-03" db="EMBL/GenBank/DDBJ databases">
        <title>Cryobacterium sp. nov. strain ZS14-85, isolated from Antarctic soil.</title>
        <authorList>
            <person name="Li J."/>
            <person name="Niu G."/>
        </authorList>
    </citation>
    <scope>NUCLEOTIDE SEQUENCE</scope>
    <source>
        <strain evidence="2">ZS14-85</strain>
    </source>
</reference>
<proteinExistence type="predicted"/>
<dbReference type="RefSeq" id="WP_243013579.1">
    <property type="nucleotide sequence ID" value="NZ_JALGAR010000011.1"/>
</dbReference>